<keyword evidence="5 10" id="KW-0812">Transmembrane</keyword>
<gene>
    <name evidence="11" type="ORF">DXB93_02080</name>
</gene>
<proteinExistence type="predicted"/>
<comment type="caution">
    <text evidence="11">The sequence shown here is derived from an EMBL/GenBank/DDBJ whole genome shotgun (WGS) entry which is preliminary data.</text>
</comment>
<keyword evidence="4" id="KW-0633">Potassium transport</keyword>
<dbReference type="GeneID" id="64195295"/>
<dbReference type="InterPro" id="IPR003445">
    <property type="entry name" value="Cat_transpt"/>
</dbReference>
<evidence type="ECO:0000313" key="11">
    <source>
        <dbReference type="EMBL" id="RGD86977.1"/>
    </source>
</evidence>
<feature type="transmembrane region" description="Helical" evidence="10">
    <location>
        <begin position="243"/>
        <end position="265"/>
    </location>
</feature>
<dbReference type="GO" id="GO:0005886">
    <property type="term" value="C:plasma membrane"/>
    <property type="evidence" value="ECO:0007669"/>
    <property type="project" value="UniProtKB-SubCell"/>
</dbReference>
<feature type="transmembrane region" description="Helical" evidence="10">
    <location>
        <begin position="135"/>
        <end position="155"/>
    </location>
</feature>
<evidence type="ECO:0000256" key="2">
    <source>
        <dbReference type="ARBA" id="ARBA00022448"/>
    </source>
</evidence>
<reference evidence="11 12" key="1">
    <citation type="submission" date="2018-08" db="EMBL/GenBank/DDBJ databases">
        <title>A genome reference for cultivated species of the human gut microbiota.</title>
        <authorList>
            <person name="Zou Y."/>
            <person name="Xue W."/>
            <person name="Luo G."/>
        </authorList>
    </citation>
    <scope>NUCLEOTIDE SEQUENCE [LARGE SCALE GENOMIC DNA]</scope>
    <source>
        <strain evidence="11 12">OM06-4</strain>
    </source>
</reference>
<dbReference type="RefSeq" id="WP_003536584.1">
    <property type="nucleotide sequence ID" value="NZ_CAACVM010000001.1"/>
</dbReference>
<feature type="transmembrane region" description="Helical" evidence="10">
    <location>
        <begin position="167"/>
        <end position="189"/>
    </location>
</feature>
<keyword evidence="7 10" id="KW-1133">Transmembrane helix</keyword>
<evidence type="ECO:0000256" key="9">
    <source>
        <dbReference type="ARBA" id="ARBA00023136"/>
    </source>
</evidence>
<sequence>MKVSTLKMHHEHHPMRPTRQIAISFLAVILIGSVLLMLPICNNTTPTAYLNNLFIATSATCVTGLVPVVTSEQFNILGQIVIIILIQIGGLGFLTFLNLLLIMVKKKISLTNKLVLQEALNQPSLNDLPKFVKNVIKYTFIVEGLGAIILAFVFIPDFGIVKGIYYSIFHSISAFCNAGFDVLGANSLIGYQNNLIINLVIPGLIIMGGLGFVVWFDVAHCIKKEYGKRSKFSKKHLFKSFSLHTKLVIIATVVLLLAGAVLFYLCEFNNIKTIGGLPLFDQIQISFFQSATLRTAGFASVDMASLHPSTKLMMCVLMFIGGSPAGTAGGIKTVTFAIGVLEVYNIYHGRKEVTAFSRRIPKRLIVRSFAIISMALAIVFLSIFALSITEQAPFIDICFEVVSAGATVGLSASLTPYLSVFGKIVIIMLMYIGRIGPITMMISFARKSYMQASKKEVRYPDGNILLG</sequence>
<evidence type="ECO:0000256" key="10">
    <source>
        <dbReference type="SAM" id="Phobius"/>
    </source>
</evidence>
<protein>
    <submittedName>
        <fullName evidence="11">Potassium uptake protein</fullName>
    </submittedName>
</protein>
<organism evidence="11 12">
    <name type="scientific">Thomasclavelia ramosa</name>
    <dbReference type="NCBI Taxonomy" id="1547"/>
    <lineage>
        <taxon>Bacteria</taxon>
        <taxon>Bacillati</taxon>
        <taxon>Bacillota</taxon>
        <taxon>Erysipelotrichia</taxon>
        <taxon>Erysipelotrichales</taxon>
        <taxon>Coprobacillaceae</taxon>
        <taxon>Thomasclavelia</taxon>
    </lineage>
</organism>
<comment type="subcellular location">
    <subcellularLocation>
        <location evidence="1">Cell membrane</location>
        <topology evidence="1">Multi-pass membrane protein</topology>
    </subcellularLocation>
</comment>
<feature type="transmembrane region" description="Helical" evidence="10">
    <location>
        <begin position="424"/>
        <end position="445"/>
    </location>
</feature>
<evidence type="ECO:0000256" key="1">
    <source>
        <dbReference type="ARBA" id="ARBA00004651"/>
    </source>
</evidence>
<feature type="transmembrane region" description="Helical" evidence="10">
    <location>
        <begin position="364"/>
        <end position="386"/>
    </location>
</feature>
<evidence type="ECO:0000256" key="8">
    <source>
        <dbReference type="ARBA" id="ARBA00023065"/>
    </source>
</evidence>
<evidence type="ECO:0000256" key="4">
    <source>
        <dbReference type="ARBA" id="ARBA00022538"/>
    </source>
</evidence>
<keyword evidence="3" id="KW-1003">Cell membrane</keyword>
<dbReference type="GO" id="GO:0015379">
    <property type="term" value="F:potassium:chloride symporter activity"/>
    <property type="evidence" value="ECO:0007669"/>
    <property type="project" value="InterPro"/>
</dbReference>
<dbReference type="AlphaFoldDB" id="A0A3E3EGF4"/>
<dbReference type="EMBL" id="QUSL01000002">
    <property type="protein sequence ID" value="RGD86977.1"/>
    <property type="molecule type" value="Genomic_DNA"/>
</dbReference>
<keyword evidence="8" id="KW-0406">Ion transport</keyword>
<evidence type="ECO:0000256" key="5">
    <source>
        <dbReference type="ARBA" id="ARBA00022692"/>
    </source>
</evidence>
<dbReference type="Pfam" id="PF02386">
    <property type="entry name" value="TrkH"/>
    <property type="match status" value="1"/>
</dbReference>
<dbReference type="NCBIfam" id="TIGR00933">
    <property type="entry name" value="2a38"/>
    <property type="match status" value="1"/>
</dbReference>
<feature type="transmembrane region" description="Helical" evidence="10">
    <location>
        <begin position="195"/>
        <end position="222"/>
    </location>
</feature>
<name>A0A3E3EGF4_9FIRM</name>
<feature type="transmembrane region" description="Helical" evidence="10">
    <location>
        <begin position="21"/>
        <end position="40"/>
    </location>
</feature>
<dbReference type="InterPro" id="IPR004772">
    <property type="entry name" value="TrkH"/>
</dbReference>
<evidence type="ECO:0000256" key="3">
    <source>
        <dbReference type="ARBA" id="ARBA00022475"/>
    </source>
</evidence>
<keyword evidence="6" id="KW-0630">Potassium</keyword>
<dbReference type="PANTHER" id="PTHR32024:SF1">
    <property type="entry name" value="KTR SYSTEM POTASSIUM UPTAKE PROTEIN B"/>
    <property type="match status" value="1"/>
</dbReference>
<evidence type="ECO:0000256" key="6">
    <source>
        <dbReference type="ARBA" id="ARBA00022958"/>
    </source>
</evidence>
<dbReference type="PANTHER" id="PTHR32024">
    <property type="entry name" value="TRK SYSTEM POTASSIUM UPTAKE PROTEIN TRKG-RELATED"/>
    <property type="match status" value="1"/>
</dbReference>
<feature type="transmembrane region" description="Helical" evidence="10">
    <location>
        <begin position="81"/>
        <end position="104"/>
    </location>
</feature>
<feature type="transmembrane region" description="Helical" evidence="10">
    <location>
        <begin position="52"/>
        <end position="69"/>
    </location>
</feature>
<evidence type="ECO:0000313" key="12">
    <source>
        <dbReference type="Proteomes" id="UP000261032"/>
    </source>
</evidence>
<evidence type="ECO:0000256" key="7">
    <source>
        <dbReference type="ARBA" id="ARBA00022989"/>
    </source>
</evidence>
<keyword evidence="2" id="KW-0813">Transport</keyword>
<keyword evidence="9 10" id="KW-0472">Membrane</keyword>
<dbReference type="Proteomes" id="UP000261032">
    <property type="component" value="Unassembled WGS sequence"/>
</dbReference>
<accession>A0A3E3EGF4</accession>